<dbReference type="GO" id="GO:0006357">
    <property type="term" value="P:regulation of transcription by RNA polymerase II"/>
    <property type="evidence" value="ECO:0007669"/>
    <property type="project" value="UniProtKB-ARBA"/>
</dbReference>
<dbReference type="Gene3D" id="3.40.50.300">
    <property type="entry name" value="P-loop containing nucleotide triphosphate hydrolases"/>
    <property type="match status" value="1"/>
</dbReference>
<evidence type="ECO:0000256" key="2">
    <source>
        <dbReference type="ARBA" id="ARBA00022840"/>
    </source>
</evidence>
<dbReference type="GO" id="GO:0005524">
    <property type="term" value="F:ATP binding"/>
    <property type="evidence" value="ECO:0007669"/>
    <property type="project" value="UniProtKB-KW"/>
</dbReference>
<reference evidence="6" key="1">
    <citation type="submission" date="2025-08" db="UniProtKB">
        <authorList>
            <consortium name="RefSeq"/>
        </authorList>
    </citation>
    <scope>IDENTIFICATION</scope>
    <source>
        <tissue evidence="6">Gonads</tissue>
    </source>
</reference>
<sequence>MPLIVITGVPCSGKTTRSNELKQFFEEQGKDVHIISEYDQIIKAGFDKNAFYADSNKEKRVRGILKSEMIKLISPTNVVILDATNYIKGYRYELFCGTKANKSTQCTVHTEINRDQAWEFNENRENDLEKYTKDIFDALVMRYEDPDGKNRWDSPLFTVFPDQPLDTAGIYSALFKKAPPKPNMSTQNPPLSSTNFLYDLDRITKEITDKLIQSKNEGSDGDIEVSGYIDLTIDISDVSVQQLMLLRRQYLTYSKMHTPEVSRIPQLYIQYLKTSLK</sequence>
<keyword evidence="2" id="KW-0067">ATP-binding</keyword>
<evidence type="ECO:0000313" key="5">
    <source>
        <dbReference type="Proteomes" id="UP000504635"/>
    </source>
</evidence>
<dbReference type="InterPro" id="IPR013641">
    <property type="entry name" value="KTI12/PSTK"/>
</dbReference>
<accession>A0A6J2XK40</accession>
<dbReference type="KEGG" id="soy:115878995"/>
<dbReference type="InterPro" id="IPR027417">
    <property type="entry name" value="P-loop_NTPase"/>
</dbReference>
<keyword evidence="5" id="KW-1185">Reference proteome</keyword>
<dbReference type="SUPFAM" id="SSF52540">
    <property type="entry name" value="P-loop containing nucleoside triphosphate hydrolases"/>
    <property type="match status" value="1"/>
</dbReference>
<dbReference type="Proteomes" id="UP000504635">
    <property type="component" value="Unplaced"/>
</dbReference>
<gene>
    <name evidence="6" type="primary">LOC115878995</name>
</gene>
<evidence type="ECO:0000313" key="6">
    <source>
        <dbReference type="RefSeq" id="XP_030751476.1"/>
    </source>
</evidence>
<evidence type="ECO:0000256" key="1">
    <source>
        <dbReference type="ARBA" id="ARBA00022741"/>
    </source>
</evidence>
<dbReference type="GeneID" id="115878995"/>
<dbReference type="RefSeq" id="XP_030751476.1">
    <property type="nucleotide sequence ID" value="XM_030895616.1"/>
</dbReference>
<name>A0A6J2XK40_SITOR</name>
<keyword evidence="1" id="KW-0547">Nucleotide-binding</keyword>
<dbReference type="FunFam" id="3.40.50.300:FF:000827">
    <property type="entry name" value="KTI12 chromatin-associated homolog"/>
    <property type="match status" value="1"/>
</dbReference>
<evidence type="ECO:0000256" key="3">
    <source>
        <dbReference type="ARBA" id="ARBA00025768"/>
    </source>
</evidence>
<proteinExistence type="inferred from homology"/>
<dbReference type="FunCoup" id="A0A6J2XK40">
    <property type="interactions" value="985"/>
</dbReference>
<dbReference type="PANTHER" id="PTHR12435">
    <property type="match status" value="1"/>
</dbReference>
<dbReference type="GO" id="GO:0006400">
    <property type="term" value="P:tRNA modification"/>
    <property type="evidence" value="ECO:0007669"/>
    <property type="project" value="UniProtKB-ARBA"/>
</dbReference>
<evidence type="ECO:0000256" key="4">
    <source>
        <dbReference type="ARBA" id="ARBA00026170"/>
    </source>
</evidence>
<dbReference type="Pfam" id="PF08433">
    <property type="entry name" value="KTI12"/>
    <property type="match status" value="1"/>
</dbReference>
<organism evidence="5 6">
    <name type="scientific">Sitophilus oryzae</name>
    <name type="common">Rice weevil</name>
    <name type="synonym">Curculio oryzae</name>
    <dbReference type="NCBI Taxonomy" id="7048"/>
    <lineage>
        <taxon>Eukaryota</taxon>
        <taxon>Metazoa</taxon>
        <taxon>Ecdysozoa</taxon>
        <taxon>Arthropoda</taxon>
        <taxon>Hexapoda</taxon>
        <taxon>Insecta</taxon>
        <taxon>Pterygota</taxon>
        <taxon>Neoptera</taxon>
        <taxon>Endopterygota</taxon>
        <taxon>Coleoptera</taxon>
        <taxon>Polyphaga</taxon>
        <taxon>Cucujiformia</taxon>
        <taxon>Curculionidae</taxon>
        <taxon>Dryophthorinae</taxon>
        <taxon>Sitophilus</taxon>
    </lineage>
</organism>
<comment type="similarity">
    <text evidence="3">Belongs to the KTI12 family.</text>
</comment>
<dbReference type="AlphaFoldDB" id="A0A6J2XK40"/>
<protein>
    <recommendedName>
        <fullName evidence="4">Protein KTI12 homolog</fullName>
    </recommendedName>
</protein>
<dbReference type="OrthoDB" id="9972657at2759"/>
<dbReference type="InParanoid" id="A0A6J2XK40"/>